<comment type="pathway">
    <text evidence="3 11">Cofactor biosynthesis; molybdopterin biosynthesis.</text>
</comment>
<dbReference type="Gene3D" id="3.90.105.10">
    <property type="entry name" value="Molybdopterin biosynthesis moea protein, domain 2"/>
    <property type="match status" value="1"/>
</dbReference>
<dbReference type="Pfam" id="PF00994">
    <property type="entry name" value="MoCF_biosynth"/>
    <property type="match status" value="1"/>
</dbReference>
<name>A0A7W2TYA0_9GAMM</name>
<dbReference type="CDD" id="cd00887">
    <property type="entry name" value="MoeA"/>
    <property type="match status" value="1"/>
</dbReference>
<dbReference type="InterPro" id="IPR036135">
    <property type="entry name" value="MoeA_linker/N_sf"/>
</dbReference>
<dbReference type="SUPFAM" id="SSF63882">
    <property type="entry name" value="MoeA N-terminal region -like"/>
    <property type="match status" value="1"/>
</dbReference>
<dbReference type="Gene3D" id="2.40.340.10">
    <property type="entry name" value="MoeA, C-terminal, domain IV"/>
    <property type="match status" value="1"/>
</dbReference>
<evidence type="ECO:0000256" key="7">
    <source>
        <dbReference type="ARBA" id="ARBA00022723"/>
    </source>
</evidence>
<dbReference type="PANTHER" id="PTHR10192:SF5">
    <property type="entry name" value="GEPHYRIN"/>
    <property type="match status" value="1"/>
</dbReference>
<dbReference type="Gene3D" id="3.40.980.10">
    <property type="entry name" value="MoaB/Mog-like domain"/>
    <property type="match status" value="1"/>
</dbReference>
<feature type="domain" description="MoaB/Mog" evidence="12">
    <location>
        <begin position="162"/>
        <end position="301"/>
    </location>
</feature>
<dbReference type="InterPro" id="IPR001453">
    <property type="entry name" value="MoaB/Mog_dom"/>
</dbReference>
<keyword evidence="9 11" id="KW-0501">Molybdenum cofactor biosynthesis</keyword>
<evidence type="ECO:0000256" key="4">
    <source>
        <dbReference type="ARBA" id="ARBA00010763"/>
    </source>
</evidence>
<evidence type="ECO:0000259" key="12">
    <source>
        <dbReference type="SMART" id="SM00852"/>
    </source>
</evidence>
<evidence type="ECO:0000256" key="5">
    <source>
        <dbReference type="ARBA" id="ARBA00022505"/>
    </source>
</evidence>
<dbReference type="GO" id="GO:0006777">
    <property type="term" value="P:Mo-molybdopterin cofactor biosynthetic process"/>
    <property type="evidence" value="ECO:0007669"/>
    <property type="project" value="UniProtKB-UniRule"/>
</dbReference>
<dbReference type="GO" id="GO:0005829">
    <property type="term" value="C:cytosol"/>
    <property type="evidence" value="ECO:0007669"/>
    <property type="project" value="TreeGrafter"/>
</dbReference>
<dbReference type="InterPro" id="IPR038987">
    <property type="entry name" value="MoeA-like"/>
</dbReference>
<dbReference type="Pfam" id="PF03454">
    <property type="entry name" value="MoeA_C"/>
    <property type="match status" value="1"/>
</dbReference>
<gene>
    <name evidence="13" type="ORF">H2508_13630</name>
</gene>
<evidence type="ECO:0000313" key="13">
    <source>
        <dbReference type="EMBL" id="MBA6414150.1"/>
    </source>
</evidence>
<keyword evidence="6 11" id="KW-0808">Transferase</keyword>
<dbReference type="SUPFAM" id="SSF63867">
    <property type="entry name" value="MoeA C-terminal domain-like"/>
    <property type="match status" value="1"/>
</dbReference>
<dbReference type="FunFam" id="3.40.980.10:FF:000004">
    <property type="entry name" value="Molybdopterin molybdenumtransferase"/>
    <property type="match status" value="1"/>
</dbReference>
<dbReference type="PROSITE" id="PS01079">
    <property type="entry name" value="MOCF_BIOSYNTHESIS_2"/>
    <property type="match status" value="1"/>
</dbReference>
<evidence type="ECO:0000256" key="11">
    <source>
        <dbReference type="RuleBase" id="RU365090"/>
    </source>
</evidence>
<dbReference type="InterPro" id="IPR036425">
    <property type="entry name" value="MoaB/Mog-like_dom_sf"/>
</dbReference>
<reference evidence="13 14" key="1">
    <citation type="submission" date="2020-07" db="EMBL/GenBank/DDBJ databases">
        <title>Halieaceae bacterium, F7430, whole genome shotgun sequencing project.</title>
        <authorList>
            <person name="Jiang S."/>
            <person name="Liu Z.W."/>
            <person name="Du Z.J."/>
        </authorList>
    </citation>
    <scope>NUCLEOTIDE SEQUENCE [LARGE SCALE GENOMIC DNA]</scope>
    <source>
        <strain evidence="13 14">F7430</strain>
    </source>
</reference>
<dbReference type="Gene3D" id="2.170.190.11">
    <property type="entry name" value="Molybdopterin biosynthesis moea protein, domain 3"/>
    <property type="match status" value="1"/>
</dbReference>
<dbReference type="SUPFAM" id="SSF53218">
    <property type="entry name" value="Molybdenum cofactor biosynthesis proteins"/>
    <property type="match status" value="1"/>
</dbReference>
<dbReference type="GO" id="GO:0061599">
    <property type="term" value="F:molybdopterin molybdotransferase activity"/>
    <property type="evidence" value="ECO:0007669"/>
    <property type="project" value="UniProtKB-UniRule"/>
</dbReference>
<evidence type="ECO:0000256" key="8">
    <source>
        <dbReference type="ARBA" id="ARBA00022842"/>
    </source>
</evidence>
<dbReference type="InterPro" id="IPR005111">
    <property type="entry name" value="MoeA_C_domain_IV"/>
</dbReference>
<comment type="caution">
    <text evidence="13">The sequence shown here is derived from an EMBL/GenBank/DDBJ whole genome shotgun (WGS) entry which is preliminary data.</text>
</comment>
<proteinExistence type="inferred from homology"/>
<dbReference type="InterPro" id="IPR005110">
    <property type="entry name" value="MoeA_linker/N"/>
</dbReference>
<keyword evidence="14" id="KW-1185">Reference proteome</keyword>
<dbReference type="Proteomes" id="UP000539350">
    <property type="component" value="Unassembled WGS sequence"/>
</dbReference>
<dbReference type="GO" id="GO:0046872">
    <property type="term" value="F:metal ion binding"/>
    <property type="evidence" value="ECO:0007669"/>
    <property type="project" value="UniProtKB-UniRule"/>
</dbReference>
<dbReference type="SMART" id="SM00852">
    <property type="entry name" value="MoCF_biosynth"/>
    <property type="match status" value="1"/>
</dbReference>
<organism evidence="13 14">
    <name type="scientific">Sediminihaliea albiluteola</name>
    <dbReference type="NCBI Taxonomy" id="2758564"/>
    <lineage>
        <taxon>Bacteria</taxon>
        <taxon>Pseudomonadati</taxon>
        <taxon>Pseudomonadota</taxon>
        <taxon>Gammaproteobacteria</taxon>
        <taxon>Cellvibrionales</taxon>
        <taxon>Halieaceae</taxon>
        <taxon>Sediminihaliea</taxon>
    </lineage>
</organism>
<keyword evidence="7 11" id="KW-0479">Metal-binding</keyword>
<dbReference type="Pfam" id="PF03453">
    <property type="entry name" value="MoeA_N"/>
    <property type="match status" value="1"/>
</dbReference>
<comment type="cofactor">
    <cofactor evidence="1 11">
        <name>Mg(2+)</name>
        <dbReference type="ChEBI" id="CHEBI:18420"/>
    </cofactor>
</comment>
<evidence type="ECO:0000313" key="14">
    <source>
        <dbReference type="Proteomes" id="UP000539350"/>
    </source>
</evidence>
<comment type="catalytic activity">
    <reaction evidence="10">
        <text>adenylyl-molybdopterin + molybdate = Mo-molybdopterin + AMP + H(+)</text>
        <dbReference type="Rhea" id="RHEA:35047"/>
        <dbReference type="ChEBI" id="CHEBI:15378"/>
        <dbReference type="ChEBI" id="CHEBI:36264"/>
        <dbReference type="ChEBI" id="CHEBI:62727"/>
        <dbReference type="ChEBI" id="CHEBI:71302"/>
        <dbReference type="ChEBI" id="CHEBI:456215"/>
        <dbReference type="EC" id="2.10.1.1"/>
    </reaction>
</comment>
<dbReference type="UniPathway" id="UPA00344"/>
<sequence length="389" mass="41271">MLQQAPTAPALEHCSLLEASGRILAEDIYSAIDVPSEDNSAMDGYALRAADALQALPVRQRIAAGAPAQSLAPGSAARIFTGAPIPEGADTVVIQENCSEVAGMLQIEGELQIGANIRPRGQDLAAGDRVLSAGTRLRPQDLGMLASIGLAQVPVHRRLRVALLSTGDELVEPAKGEPLPSGQLYNSNRYMLAALLQQLGVDCIDGGILPDDAAATKAAFEQLASKADCIISSGGVSVGEEDHVKAVVERLGELQLWRLAIKPGKPLAFGRVKDAAFIGLPGNPTSSFVTFCILARPFLLRAQGASSVMPRVLRAVADFSTQRPAKRQEYLRVSLREEGGKWLVQRYANQSSGVLASVCYSDALAVIPPYTLVQEGDPLDLLLLDQFSF</sequence>
<dbReference type="InterPro" id="IPR036688">
    <property type="entry name" value="MoeA_C_domain_IV_sf"/>
</dbReference>
<dbReference type="NCBIfam" id="TIGR00177">
    <property type="entry name" value="molyb_syn"/>
    <property type="match status" value="1"/>
</dbReference>
<evidence type="ECO:0000256" key="10">
    <source>
        <dbReference type="ARBA" id="ARBA00047317"/>
    </source>
</evidence>
<keyword evidence="8 11" id="KW-0460">Magnesium</keyword>
<protein>
    <recommendedName>
        <fullName evidence="11">Molybdopterin molybdenumtransferase</fullName>
        <ecNumber evidence="11">2.10.1.1</ecNumber>
    </recommendedName>
</protein>
<evidence type="ECO:0000256" key="6">
    <source>
        <dbReference type="ARBA" id="ARBA00022679"/>
    </source>
</evidence>
<evidence type="ECO:0000256" key="3">
    <source>
        <dbReference type="ARBA" id="ARBA00005046"/>
    </source>
</evidence>
<dbReference type="PANTHER" id="PTHR10192">
    <property type="entry name" value="MOLYBDOPTERIN BIOSYNTHESIS PROTEIN"/>
    <property type="match status" value="1"/>
</dbReference>
<dbReference type="EMBL" id="JACFXU010000018">
    <property type="protein sequence ID" value="MBA6414150.1"/>
    <property type="molecule type" value="Genomic_DNA"/>
</dbReference>
<accession>A0A7W2TYA0</accession>
<dbReference type="InterPro" id="IPR008284">
    <property type="entry name" value="MoCF_biosynth_CS"/>
</dbReference>
<evidence type="ECO:0000256" key="9">
    <source>
        <dbReference type="ARBA" id="ARBA00023150"/>
    </source>
</evidence>
<dbReference type="AlphaFoldDB" id="A0A7W2TYA0"/>
<comment type="function">
    <text evidence="2 11">Catalyzes the insertion of molybdate into adenylated molybdopterin with the concomitant release of AMP.</text>
</comment>
<dbReference type="NCBIfam" id="NF045515">
    <property type="entry name" value="Glp_gephyrin"/>
    <property type="match status" value="1"/>
</dbReference>
<keyword evidence="5 11" id="KW-0500">Molybdenum</keyword>
<comment type="similarity">
    <text evidence="4 11">Belongs to the MoeA family.</text>
</comment>
<dbReference type="EC" id="2.10.1.1" evidence="11"/>
<evidence type="ECO:0000256" key="2">
    <source>
        <dbReference type="ARBA" id="ARBA00002901"/>
    </source>
</evidence>
<evidence type="ECO:0000256" key="1">
    <source>
        <dbReference type="ARBA" id="ARBA00001946"/>
    </source>
</evidence>